<accession>A0ABU5S8I6</accession>
<gene>
    <name evidence="1" type="ORF">VB776_17775</name>
</gene>
<organism evidence="1 2">
    <name type="scientific">Arcicella gelida</name>
    <dbReference type="NCBI Taxonomy" id="2984195"/>
    <lineage>
        <taxon>Bacteria</taxon>
        <taxon>Pseudomonadati</taxon>
        <taxon>Bacteroidota</taxon>
        <taxon>Cytophagia</taxon>
        <taxon>Cytophagales</taxon>
        <taxon>Flectobacillaceae</taxon>
        <taxon>Arcicella</taxon>
    </lineage>
</organism>
<evidence type="ECO:0000313" key="2">
    <source>
        <dbReference type="Proteomes" id="UP001303899"/>
    </source>
</evidence>
<keyword evidence="2" id="KW-1185">Reference proteome</keyword>
<dbReference type="Proteomes" id="UP001303899">
    <property type="component" value="Unassembled WGS sequence"/>
</dbReference>
<comment type="caution">
    <text evidence="1">The sequence shown here is derived from an EMBL/GenBank/DDBJ whole genome shotgun (WGS) entry which is preliminary data.</text>
</comment>
<sequence length="201" mass="22903">MIPKTSFSQETNVDSLVKQHKKIAVLPLKVYYIYKTLPEGLKVGDVRNKEYEDGFLLQKKFNDYLKLKKESVTVEIQSFDETNSLLAENEITLQDLKDLPADFICKALKVDGIIDAEIRLNTFINNEEIVGRELLSIAIGVGNKNKLDNSVLSKMKISDGNTGEMIGEFPLVLVGTMFKSTEKVIEKMLWLNFKNTPYYKK</sequence>
<proteinExistence type="predicted"/>
<name>A0ABU5S8I6_9BACT</name>
<dbReference type="RefSeq" id="WP_323698222.1">
    <property type="nucleotide sequence ID" value="NZ_JAYGIL010000025.1"/>
</dbReference>
<evidence type="ECO:0000313" key="1">
    <source>
        <dbReference type="EMBL" id="MEA5404788.1"/>
    </source>
</evidence>
<dbReference type="EMBL" id="JAYGIL010000025">
    <property type="protein sequence ID" value="MEA5404788.1"/>
    <property type="molecule type" value="Genomic_DNA"/>
</dbReference>
<reference evidence="1 2" key="1">
    <citation type="submission" date="2023-12" db="EMBL/GenBank/DDBJ databases">
        <title>Novel species of the genus Arcicella isolated from rivers.</title>
        <authorList>
            <person name="Lu H."/>
        </authorList>
    </citation>
    <scope>NUCLEOTIDE SEQUENCE [LARGE SCALE GENOMIC DNA]</scope>
    <source>
        <strain evidence="1 2">DC2W</strain>
    </source>
</reference>
<protein>
    <submittedName>
        <fullName evidence="1">Uncharacterized protein</fullName>
    </submittedName>
</protein>